<feature type="transmembrane region" description="Helical" evidence="11">
    <location>
        <begin position="505"/>
        <end position="531"/>
    </location>
</feature>
<evidence type="ECO:0000256" key="9">
    <source>
        <dbReference type="ARBA" id="ARBA00023163"/>
    </source>
</evidence>
<dbReference type="Pfam" id="PF04082">
    <property type="entry name" value="Fungal_trans"/>
    <property type="match status" value="1"/>
</dbReference>
<dbReference type="InterPro" id="IPR036259">
    <property type="entry name" value="MFS_trans_sf"/>
</dbReference>
<dbReference type="InterPro" id="IPR050360">
    <property type="entry name" value="MFS_Sugar_Transporters"/>
</dbReference>
<dbReference type="Gene3D" id="1.20.1250.20">
    <property type="entry name" value="MFS general substrate transporter like domains"/>
    <property type="match status" value="1"/>
</dbReference>
<dbReference type="GO" id="GO:0003677">
    <property type="term" value="F:DNA binding"/>
    <property type="evidence" value="ECO:0007669"/>
    <property type="project" value="UniProtKB-KW"/>
</dbReference>
<feature type="transmembrane region" description="Helical" evidence="11">
    <location>
        <begin position="543"/>
        <end position="564"/>
    </location>
</feature>
<dbReference type="Proteomes" id="UP000249363">
    <property type="component" value="Unassembled WGS sequence"/>
</dbReference>
<sequence length="847" mass="94613">MRLSSSCSTCRSRKKKCVALASGNICALCMAKTLQCDLKARRKSASSRRQLALQSAEQEVSTDRQTANKCDILQHSVCDELIELYFDMIHNKQLILFHRRTFLEQRRSGSLPTYLLLGALAVVARFSTNPYFNGIEPTARARPLLHRALKSFNDRQIPISVHSLQAAILLAFTCFVEGERDEEALLSAQAVRMVQLLDLPHRSPAGTVEHEIEIRLFWHALMMDVWHSACERLPRQLIAKPTIPLPLEEEQFENMSPTEERQVVGILMDTDRNSGIMTNVTRLSETYAEIMQLNDMLVHDPSFDFLRDHKVIHLTYQLDEWLRTLPKHLHNTPENLQAFAARNPAVLVGRITMGYGGDLNGLVLGYYVTEVAPKSVRGRSLILVQQFASTFIAIAGYWIAYAISYLPQNKSYSWKVAQSLQFAPALVFFILVFRLPESPRWLAGKYLNDDVPLLNSLSYIRSRPMDHPEVLNEAKEIRDYQIWASENESTSILNIFKEKRLARRIGYAMVPLLQQQLCGVGVLTIYAAVIYEQLGLSTQHHALLLNACTQILYAGAALGSSYFVERLGRRTCILSASMIQTLGLVCISGLALGTAGSNSTNTVANGFIATFIILNNMIYWLLGTGPAVVYVNEIMPTQCRELGVGIANSIPIGVAVALGQQWPNATAAIGAKSYLILLGTCAFGTILVYFFVKEPKGLSIERIDALFGENDHVDEIQQMQQAIKADHDLEVTGKREAHNHVKRDEDACVQEMLVWDWARQLEAFAPGFLDLKAQGREANFDLANLGNPEPETEVKPVGKLRTIEQEVGMIYEPEQPIAMTSINTNSVSEDERVGGDAQLDCAETANV</sequence>
<evidence type="ECO:0000256" key="2">
    <source>
        <dbReference type="ARBA" id="ARBA00010992"/>
    </source>
</evidence>
<dbReference type="CDD" id="cd12148">
    <property type="entry name" value="fungal_TF_MHR"/>
    <property type="match status" value="1"/>
</dbReference>
<feature type="transmembrane region" description="Helical" evidence="11">
    <location>
        <begin position="381"/>
        <end position="404"/>
    </location>
</feature>
<keyword evidence="14" id="KW-1185">Reference proteome</keyword>
<dbReference type="Pfam" id="PF00083">
    <property type="entry name" value="Sugar_tr"/>
    <property type="match status" value="1"/>
</dbReference>
<dbReference type="GO" id="GO:0005351">
    <property type="term" value="F:carbohydrate:proton symporter activity"/>
    <property type="evidence" value="ECO:0007669"/>
    <property type="project" value="TreeGrafter"/>
</dbReference>
<comment type="caution">
    <text evidence="13">The sequence shown here is derived from an EMBL/GenBank/DDBJ whole genome shotgun (WGS) entry which is preliminary data.</text>
</comment>
<evidence type="ECO:0000256" key="11">
    <source>
        <dbReference type="SAM" id="Phobius"/>
    </source>
</evidence>
<reference evidence="13 14" key="1">
    <citation type="journal article" date="2017" name="Biotechnol. Biofuels">
        <title>Differential beta-glucosidase expression as a function of carbon source availability in Talaromyces amestolkiae: a genomic and proteomic approach.</title>
        <authorList>
            <person name="de Eugenio L.I."/>
            <person name="Mendez-Liter J.A."/>
            <person name="Nieto-Dominguez M."/>
            <person name="Alonso L."/>
            <person name="Gil-Munoz J."/>
            <person name="Barriuso J."/>
            <person name="Prieto A."/>
            <person name="Martinez M.J."/>
        </authorList>
    </citation>
    <scope>NUCLEOTIDE SEQUENCE [LARGE SCALE GENOMIC DNA]</scope>
    <source>
        <strain evidence="13 14">CIB</strain>
    </source>
</reference>
<evidence type="ECO:0000313" key="13">
    <source>
        <dbReference type="EMBL" id="RAO73456.1"/>
    </source>
</evidence>
<dbReference type="SUPFAM" id="SSF57701">
    <property type="entry name" value="Zn2/Cys6 DNA-binding domain"/>
    <property type="match status" value="1"/>
</dbReference>
<keyword evidence="9" id="KW-0804">Transcription</keyword>
<keyword evidence="7" id="KW-0238">DNA-binding</keyword>
<dbReference type="STRING" id="1196081.A0A364LCB8"/>
<evidence type="ECO:0000256" key="10">
    <source>
        <dbReference type="ARBA" id="ARBA00023242"/>
    </source>
</evidence>
<proteinExistence type="inferred from homology"/>
<dbReference type="GO" id="GO:0016020">
    <property type="term" value="C:membrane"/>
    <property type="evidence" value="ECO:0007669"/>
    <property type="project" value="UniProtKB-SubCell"/>
</dbReference>
<feature type="transmembrane region" description="Helical" evidence="11">
    <location>
        <begin position="416"/>
        <end position="435"/>
    </location>
</feature>
<dbReference type="OrthoDB" id="1924787at2759"/>
<dbReference type="PANTHER" id="PTHR48022">
    <property type="entry name" value="PLASTIDIC GLUCOSE TRANSPORTER 4"/>
    <property type="match status" value="1"/>
</dbReference>
<dbReference type="GO" id="GO:0006351">
    <property type="term" value="P:DNA-templated transcription"/>
    <property type="evidence" value="ECO:0007669"/>
    <property type="project" value="InterPro"/>
</dbReference>
<dbReference type="InterPro" id="IPR036864">
    <property type="entry name" value="Zn2-C6_fun-type_DNA-bd_sf"/>
</dbReference>
<dbReference type="PROSITE" id="PS00216">
    <property type="entry name" value="SUGAR_TRANSPORT_1"/>
    <property type="match status" value="1"/>
</dbReference>
<comment type="subcellular location">
    <subcellularLocation>
        <location evidence="1">Membrane</location>
        <topology evidence="1">Multi-pass membrane protein</topology>
    </subcellularLocation>
</comment>
<feature type="domain" description="Major facilitator superfamily (MFS) profile" evidence="12">
    <location>
        <begin position="220"/>
        <end position="696"/>
    </location>
</feature>
<feature type="transmembrane region" description="Helical" evidence="11">
    <location>
        <begin position="642"/>
        <end position="662"/>
    </location>
</feature>
<comment type="similarity">
    <text evidence="2">Belongs to the major facilitator superfamily. Sugar transporter (TC 2.A.1.1) family.</text>
</comment>
<dbReference type="InterPro" id="IPR020846">
    <property type="entry name" value="MFS_dom"/>
</dbReference>
<feature type="transmembrane region" description="Helical" evidence="11">
    <location>
        <begin position="607"/>
        <end position="630"/>
    </location>
</feature>
<evidence type="ECO:0000259" key="12">
    <source>
        <dbReference type="PROSITE" id="PS50850"/>
    </source>
</evidence>
<name>A0A364LCB8_TALAM</name>
<dbReference type="InterPro" id="IPR001138">
    <property type="entry name" value="Zn2Cys6_DnaBD"/>
</dbReference>
<feature type="transmembrane region" description="Helical" evidence="11">
    <location>
        <begin position="571"/>
        <end position="595"/>
    </location>
</feature>
<dbReference type="GeneID" id="63798682"/>
<evidence type="ECO:0000256" key="3">
    <source>
        <dbReference type="ARBA" id="ARBA00022692"/>
    </source>
</evidence>
<evidence type="ECO:0000256" key="8">
    <source>
        <dbReference type="ARBA" id="ARBA00023136"/>
    </source>
</evidence>
<dbReference type="InterPro" id="IPR007219">
    <property type="entry name" value="XnlR_reg_dom"/>
</dbReference>
<evidence type="ECO:0000256" key="6">
    <source>
        <dbReference type="ARBA" id="ARBA00023015"/>
    </source>
</evidence>
<feature type="transmembrane region" description="Helical" evidence="11">
    <location>
        <begin position="674"/>
        <end position="692"/>
    </location>
</feature>
<feature type="transmembrane region" description="Helical" evidence="11">
    <location>
        <begin position="347"/>
        <end position="369"/>
    </location>
</feature>
<dbReference type="GO" id="GO:0000981">
    <property type="term" value="F:DNA-binding transcription factor activity, RNA polymerase II-specific"/>
    <property type="evidence" value="ECO:0007669"/>
    <property type="project" value="InterPro"/>
</dbReference>
<keyword evidence="4" id="KW-0479">Metal-binding</keyword>
<dbReference type="AlphaFoldDB" id="A0A364LCB8"/>
<keyword evidence="8 11" id="KW-0472">Membrane</keyword>
<dbReference type="InterPro" id="IPR005828">
    <property type="entry name" value="MFS_sugar_transport-like"/>
</dbReference>
<dbReference type="GO" id="GO:0008270">
    <property type="term" value="F:zinc ion binding"/>
    <property type="evidence" value="ECO:0007669"/>
    <property type="project" value="InterPro"/>
</dbReference>
<keyword evidence="5 11" id="KW-1133">Transmembrane helix</keyword>
<keyword evidence="6" id="KW-0805">Transcription regulation</keyword>
<dbReference type="PANTHER" id="PTHR48022:SF2">
    <property type="entry name" value="PLASTIDIC GLUCOSE TRANSPORTER 4"/>
    <property type="match status" value="1"/>
</dbReference>
<dbReference type="InterPro" id="IPR005829">
    <property type="entry name" value="Sugar_transporter_CS"/>
</dbReference>
<dbReference type="SUPFAM" id="SSF103473">
    <property type="entry name" value="MFS general substrate transporter"/>
    <property type="match status" value="1"/>
</dbReference>
<evidence type="ECO:0000256" key="1">
    <source>
        <dbReference type="ARBA" id="ARBA00004141"/>
    </source>
</evidence>
<evidence type="ECO:0000313" key="14">
    <source>
        <dbReference type="Proteomes" id="UP000249363"/>
    </source>
</evidence>
<organism evidence="13 14">
    <name type="scientific">Talaromyces amestolkiae</name>
    <dbReference type="NCBI Taxonomy" id="1196081"/>
    <lineage>
        <taxon>Eukaryota</taxon>
        <taxon>Fungi</taxon>
        <taxon>Dikarya</taxon>
        <taxon>Ascomycota</taxon>
        <taxon>Pezizomycotina</taxon>
        <taxon>Eurotiomycetes</taxon>
        <taxon>Eurotiomycetidae</taxon>
        <taxon>Eurotiales</taxon>
        <taxon>Trichocomaceae</taxon>
        <taxon>Talaromyces</taxon>
        <taxon>Talaromyces sect. Talaromyces</taxon>
    </lineage>
</organism>
<keyword evidence="3 11" id="KW-0812">Transmembrane</keyword>
<evidence type="ECO:0000256" key="5">
    <source>
        <dbReference type="ARBA" id="ARBA00022989"/>
    </source>
</evidence>
<dbReference type="PROSITE" id="PS00463">
    <property type="entry name" value="ZN2_CY6_FUNGAL_1"/>
    <property type="match status" value="1"/>
</dbReference>
<accession>A0A364LCB8</accession>
<evidence type="ECO:0000256" key="4">
    <source>
        <dbReference type="ARBA" id="ARBA00022723"/>
    </source>
</evidence>
<evidence type="ECO:0000256" key="7">
    <source>
        <dbReference type="ARBA" id="ARBA00023125"/>
    </source>
</evidence>
<keyword evidence="10" id="KW-0539">Nucleus</keyword>
<dbReference type="EMBL" id="MIKG01000024">
    <property type="protein sequence ID" value="RAO73456.1"/>
    <property type="molecule type" value="Genomic_DNA"/>
</dbReference>
<gene>
    <name evidence="13" type="ORF">BHQ10_009468</name>
</gene>
<dbReference type="RefSeq" id="XP_040737970.1">
    <property type="nucleotide sequence ID" value="XM_040882386.1"/>
</dbReference>
<protein>
    <recommendedName>
        <fullName evidence="12">Major facilitator superfamily (MFS) profile domain-containing protein</fullName>
    </recommendedName>
</protein>
<dbReference type="PROSITE" id="PS50850">
    <property type="entry name" value="MFS"/>
    <property type="match status" value="1"/>
</dbReference>